<gene>
    <name evidence="2" type="ORF">PSA01_02350</name>
</gene>
<sequence>MDRDPPEDRMFFRATRLSGARARGCRGSTCPPGRRGTASGATASQATACRAAASQAPAYRVAASQATASGAAASRVTAPGVAVCLAAACLAVASQAAENRLRLRWAYVAAGNDAAPSLRGAAVEARKSDGTGRAPLAPAHRDQRLNPVGSHDPAEC</sequence>
<dbReference type="EMBL" id="BJNH01000003">
    <property type="protein sequence ID" value="GEC23206.1"/>
    <property type="molecule type" value="Genomic_DNA"/>
</dbReference>
<proteinExistence type="predicted"/>
<evidence type="ECO:0000256" key="1">
    <source>
        <dbReference type="SAM" id="MobiDB-lite"/>
    </source>
</evidence>
<feature type="region of interest" description="Disordered" evidence="1">
    <location>
        <begin position="119"/>
        <end position="156"/>
    </location>
</feature>
<evidence type="ECO:0000313" key="2">
    <source>
        <dbReference type="EMBL" id="GEC23206.1"/>
    </source>
</evidence>
<reference evidence="2 3" key="1">
    <citation type="submission" date="2019-06" db="EMBL/GenBank/DDBJ databases">
        <title>Whole genome shotgun sequence of Pseudonocardia saturnea NBRC 14499.</title>
        <authorList>
            <person name="Hosoyama A."/>
            <person name="Uohara A."/>
            <person name="Ohji S."/>
            <person name="Ichikawa N."/>
        </authorList>
    </citation>
    <scope>NUCLEOTIDE SEQUENCE [LARGE SCALE GENOMIC DNA]</scope>
    <source>
        <strain evidence="2 3">NBRC 14499</strain>
    </source>
</reference>
<name>A0ABQ0RRC4_9PSEU</name>
<organism evidence="2 3">
    <name type="scientific">Pseudonocardia saturnea</name>
    <dbReference type="NCBI Taxonomy" id="33909"/>
    <lineage>
        <taxon>Bacteria</taxon>
        <taxon>Bacillati</taxon>
        <taxon>Actinomycetota</taxon>
        <taxon>Actinomycetes</taxon>
        <taxon>Pseudonocardiales</taxon>
        <taxon>Pseudonocardiaceae</taxon>
        <taxon>Pseudonocardia</taxon>
    </lineage>
</organism>
<protein>
    <submittedName>
        <fullName evidence="2">Uncharacterized protein</fullName>
    </submittedName>
</protein>
<evidence type="ECO:0000313" key="3">
    <source>
        <dbReference type="Proteomes" id="UP000320693"/>
    </source>
</evidence>
<accession>A0ABQ0RRC4</accession>
<comment type="caution">
    <text evidence="2">The sequence shown here is derived from an EMBL/GenBank/DDBJ whole genome shotgun (WGS) entry which is preliminary data.</text>
</comment>
<keyword evidence="3" id="KW-1185">Reference proteome</keyword>
<dbReference type="Proteomes" id="UP000320693">
    <property type="component" value="Unassembled WGS sequence"/>
</dbReference>